<evidence type="ECO:0000313" key="3">
    <source>
        <dbReference type="Proteomes" id="UP000708208"/>
    </source>
</evidence>
<name>A0A8J2JPJ8_9HEXA</name>
<protein>
    <submittedName>
        <fullName evidence="2">Uncharacterized protein</fullName>
    </submittedName>
</protein>
<dbReference type="Proteomes" id="UP000708208">
    <property type="component" value="Unassembled WGS sequence"/>
</dbReference>
<dbReference type="EMBL" id="CAJVCH010012578">
    <property type="protein sequence ID" value="CAG7673138.1"/>
    <property type="molecule type" value="Genomic_DNA"/>
</dbReference>
<evidence type="ECO:0000313" key="2">
    <source>
        <dbReference type="EMBL" id="CAG7673138.1"/>
    </source>
</evidence>
<dbReference type="AlphaFoldDB" id="A0A8J2JPJ8"/>
<comment type="caution">
    <text evidence="2">The sequence shown here is derived from an EMBL/GenBank/DDBJ whole genome shotgun (WGS) entry which is preliminary data.</text>
</comment>
<gene>
    <name evidence="2" type="ORF">AFUS01_LOCUS2200</name>
</gene>
<feature type="region of interest" description="Disordered" evidence="1">
    <location>
        <begin position="1"/>
        <end position="33"/>
    </location>
</feature>
<organism evidence="2 3">
    <name type="scientific">Allacma fusca</name>
    <dbReference type="NCBI Taxonomy" id="39272"/>
    <lineage>
        <taxon>Eukaryota</taxon>
        <taxon>Metazoa</taxon>
        <taxon>Ecdysozoa</taxon>
        <taxon>Arthropoda</taxon>
        <taxon>Hexapoda</taxon>
        <taxon>Collembola</taxon>
        <taxon>Symphypleona</taxon>
        <taxon>Sminthuridae</taxon>
        <taxon>Allacma</taxon>
    </lineage>
</organism>
<accession>A0A8J2JPJ8</accession>
<sequence length="121" mass="13263">GTSNVTEAAEPFAPDDIVEDSDAESAGNVAEAPERLVSDNWSEDAIAETTGKVNEVAELPGPSGLTTNVTEVLEYAAQRDNLKKDTNKKLKRKNAYVNWMRKAVAVMSSKLFNQEMSDEWN</sequence>
<keyword evidence="3" id="KW-1185">Reference proteome</keyword>
<feature type="non-terminal residue" evidence="2">
    <location>
        <position position="1"/>
    </location>
</feature>
<reference evidence="2" key="1">
    <citation type="submission" date="2021-06" db="EMBL/GenBank/DDBJ databases">
        <authorList>
            <person name="Hodson N. C."/>
            <person name="Mongue J. A."/>
            <person name="Jaron S. K."/>
        </authorList>
    </citation>
    <scope>NUCLEOTIDE SEQUENCE</scope>
</reference>
<proteinExistence type="predicted"/>
<evidence type="ECO:0000256" key="1">
    <source>
        <dbReference type="SAM" id="MobiDB-lite"/>
    </source>
</evidence>
<feature type="non-terminal residue" evidence="2">
    <location>
        <position position="121"/>
    </location>
</feature>